<dbReference type="EMBL" id="CAFZ01000337">
    <property type="protein sequence ID" value="CCA74642.1"/>
    <property type="molecule type" value="Genomic_DNA"/>
</dbReference>
<accession>G4TTJ9</accession>
<evidence type="ECO:0000313" key="2">
    <source>
        <dbReference type="EMBL" id="CCA74642.1"/>
    </source>
</evidence>
<dbReference type="eggNOG" id="ENOG502SHYW">
    <property type="taxonomic scope" value="Eukaryota"/>
</dbReference>
<dbReference type="Gene3D" id="1.10.510.10">
    <property type="entry name" value="Transferase(Phosphotransferase) domain 1"/>
    <property type="match status" value="1"/>
</dbReference>
<evidence type="ECO:0000259" key="1">
    <source>
        <dbReference type="Pfam" id="PF01636"/>
    </source>
</evidence>
<evidence type="ECO:0000313" key="3">
    <source>
        <dbReference type="Proteomes" id="UP000007148"/>
    </source>
</evidence>
<dbReference type="InterPro" id="IPR002575">
    <property type="entry name" value="Aminoglycoside_PTrfase"/>
</dbReference>
<name>G4TTJ9_SERID</name>
<organism evidence="2 3">
    <name type="scientific">Serendipita indica (strain DSM 11827)</name>
    <name type="common">Root endophyte fungus</name>
    <name type="synonym">Piriformospora indica</name>
    <dbReference type="NCBI Taxonomy" id="1109443"/>
    <lineage>
        <taxon>Eukaryota</taxon>
        <taxon>Fungi</taxon>
        <taxon>Dikarya</taxon>
        <taxon>Basidiomycota</taxon>
        <taxon>Agaricomycotina</taxon>
        <taxon>Agaricomycetes</taxon>
        <taxon>Sebacinales</taxon>
        <taxon>Serendipitaceae</taxon>
        <taxon>Serendipita</taxon>
    </lineage>
</organism>
<comment type="caution">
    <text evidence="2">The sequence shown here is derived from an EMBL/GenBank/DDBJ whole genome shotgun (WGS) entry which is preliminary data.</text>
</comment>
<dbReference type="InParanoid" id="G4TTJ9"/>
<reference evidence="2 3" key="1">
    <citation type="journal article" date="2011" name="PLoS Pathog.">
        <title>Endophytic Life Strategies Decoded by Genome and Transcriptome Analyses of the Mutualistic Root Symbiont Piriformospora indica.</title>
        <authorList>
            <person name="Zuccaro A."/>
            <person name="Lahrmann U."/>
            <person name="Guldener U."/>
            <person name="Langen G."/>
            <person name="Pfiffi S."/>
            <person name="Biedenkopf D."/>
            <person name="Wong P."/>
            <person name="Samans B."/>
            <person name="Grimm C."/>
            <person name="Basiewicz M."/>
            <person name="Murat C."/>
            <person name="Martin F."/>
            <person name="Kogel K.H."/>
        </authorList>
    </citation>
    <scope>NUCLEOTIDE SEQUENCE [LARGE SCALE GENOMIC DNA]</scope>
    <source>
        <strain evidence="2 3">DSM 11827</strain>
    </source>
</reference>
<sequence>MNAWNYTHLPSTIIRSERPEDLLPFSVSGRVIASDNSLTALEDYVSRKECISLLRFVVTFVGTCILDTVARLFALPAPNRLSADQEFSLPPEVTAYSLYTSQSAVEWGREWASFVQPGAIGTVRKITEHHAMKLGGEPQQEMQAIDLISSSTEIPVPKAAIVQTNALILTLIPGVPLSRCWDKLGPFVQFRIFCTLRTYIRQLSNLPTSEKPGPMVGLVRGALFEHEDIYNVFPTWMRFQCWCEALGSRGWNVIARLAKQEPSLNPVKPLLVPFSSKLDYRRLVFTRGDIHPGNLILDIDGHLWMIDWDDSGYYSIWFEA</sequence>
<dbReference type="OrthoDB" id="8300194at2759"/>
<dbReference type="PANTHER" id="PTHR21310:SF15">
    <property type="entry name" value="AMINOGLYCOSIDE PHOSPHOTRANSFERASE DOMAIN-CONTAINING PROTEIN"/>
    <property type="match status" value="1"/>
</dbReference>
<dbReference type="Pfam" id="PF01636">
    <property type="entry name" value="APH"/>
    <property type="match status" value="1"/>
</dbReference>
<dbReference type="Proteomes" id="UP000007148">
    <property type="component" value="Unassembled WGS sequence"/>
</dbReference>
<keyword evidence="3" id="KW-1185">Reference proteome</keyword>
<dbReference type="PANTHER" id="PTHR21310">
    <property type="entry name" value="AMINOGLYCOSIDE PHOSPHOTRANSFERASE-RELATED-RELATED"/>
    <property type="match status" value="1"/>
</dbReference>
<dbReference type="STRING" id="1109443.G4TTJ9"/>
<feature type="domain" description="Aminoglycoside phosphotransferase" evidence="1">
    <location>
        <begin position="253"/>
        <end position="319"/>
    </location>
</feature>
<dbReference type="AlphaFoldDB" id="G4TTJ9"/>
<gene>
    <name evidence="2" type="ORF">PIIN_08594</name>
</gene>
<dbReference type="HOGENOM" id="CLU_1050182_0_0_1"/>
<dbReference type="SUPFAM" id="SSF56112">
    <property type="entry name" value="Protein kinase-like (PK-like)"/>
    <property type="match status" value="1"/>
</dbReference>
<protein>
    <recommendedName>
        <fullName evidence="1">Aminoglycoside phosphotransferase domain-containing protein</fullName>
    </recommendedName>
</protein>
<proteinExistence type="predicted"/>
<dbReference type="InterPro" id="IPR051678">
    <property type="entry name" value="AGP_Transferase"/>
</dbReference>
<dbReference type="InterPro" id="IPR011009">
    <property type="entry name" value="Kinase-like_dom_sf"/>
</dbReference>